<proteinExistence type="inferred from homology"/>
<reference evidence="6 7" key="1">
    <citation type="submission" date="2019-03" db="EMBL/GenBank/DDBJ databases">
        <title>Genomic Encyclopedia of Type Strains, Phase III (KMG-III): the genomes of soil and plant-associated and newly described type strains.</title>
        <authorList>
            <person name="Whitman W."/>
        </authorList>
    </citation>
    <scope>NUCLEOTIDE SEQUENCE [LARGE SCALE GENOMIC DNA]</scope>
    <source>
        <strain evidence="6 7">CECT 7378</strain>
    </source>
</reference>
<comment type="caution">
    <text evidence="6">The sequence shown here is derived from an EMBL/GenBank/DDBJ whole genome shotgun (WGS) entry which is preliminary data.</text>
</comment>
<dbReference type="PANTHER" id="PTHR43780">
    <property type="entry name" value="1-AMINOCYCLOPROPANE-1-CARBOXYLATE DEAMINASE-RELATED"/>
    <property type="match status" value="1"/>
</dbReference>
<dbReference type="PIRSF" id="PIRSF006278">
    <property type="entry name" value="ACCD_DCysDesulf"/>
    <property type="match status" value="1"/>
</dbReference>
<dbReference type="RefSeq" id="WP_133504337.1">
    <property type="nucleotide sequence ID" value="NZ_SNXC01000013.1"/>
</dbReference>
<name>A0A4R6M9H8_9GAMM</name>
<dbReference type="Gene3D" id="3.40.50.1100">
    <property type="match status" value="2"/>
</dbReference>
<dbReference type="PANTHER" id="PTHR43780:SF2">
    <property type="entry name" value="1-AMINOCYCLOPROPANE-1-CARBOXYLATE DEAMINASE-RELATED"/>
    <property type="match status" value="1"/>
</dbReference>
<feature type="active site" description="Nucleophile" evidence="4">
    <location>
        <position position="63"/>
    </location>
</feature>
<dbReference type="InterPro" id="IPR027278">
    <property type="entry name" value="ACCD_DCysDesulf"/>
</dbReference>
<evidence type="ECO:0000313" key="6">
    <source>
        <dbReference type="EMBL" id="TDO96839.1"/>
    </source>
</evidence>
<dbReference type="SUPFAM" id="SSF53686">
    <property type="entry name" value="Tryptophan synthase beta subunit-like PLP-dependent enzymes"/>
    <property type="match status" value="1"/>
</dbReference>
<sequence length="318" mass="35943">MIQKIILPGMSEKQRLLYQLDIYRGDLESEIAPGNKFHKLRYHIKAAKEKNARYVATFGGPYSNHVHAFTKSAIKAGFLPLVIIRGELHSTLTSTLRDCVSDGAILFPSQRDDYRLGLRSEIKSEVDKLYSDVYWIGEGGGGTLGVLGCCDWADQISHIINKKYDTWCVSSGTGTTSLGLACSNAVESLQVFNALKGAEDIEHEVEVLWHKMAGEFTHMKHADPLSKMSFWHSKEFGRFGKLPLEVADFLKELYFLNPTLRLDPVYTGKMAYRIWLKIKHNCWDYQRSLIVHTGGLQGWRGIKGTLNPYPNVDEPITM</sequence>
<evidence type="ECO:0000256" key="1">
    <source>
        <dbReference type="ARBA" id="ARBA00001933"/>
    </source>
</evidence>
<accession>A0A4R6M9H8</accession>
<organism evidence="6 7">
    <name type="scientific">Marinomonas balearica</name>
    <dbReference type="NCBI Taxonomy" id="491947"/>
    <lineage>
        <taxon>Bacteria</taxon>
        <taxon>Pseudomonadati</taxon>
        <taxon>Pseudomonadota</taxon>
        <taxon>Gammaproteobacteria</taxon>
        <taxon>Oceanospirillales</taxon>
        <taxon>Oceanospirillaceae</taxon>
        <taxon>Marinomonas</taxon>
    </lineage>
</organism>
<evidence type="ECO:0000256" key="3">
    <source>
        <dbReference type="ARBA" id="ARBA00022898"/>
    </source>
</evidence>
<comment type="cofactor">
    <cofactor evidence="1">
        <name>pyridoxal 5'-phosphate</name>
        <dbReference type="ChEBI" id="CHEBI:597326"/>
    </cofactor>
</comment>
<evidence type="ECO:0000256" key="4">
    <source>
        <dbReference type="PIRSR" id="PIRSR006278-1"/>
    </source>
</evidence>
<dbReference type="GO" id="GO:0019148">
    <property type="term" value="F:D-cysteine desulfhydrase activity"/>
    <property type="evidence" value="ECO:0007669"/>
    <property type="project" value="TreeGrafter"/>
</dbReference>
<dbReference type="Proteomes" id="UP000294656">
    <property type="component" value="Unassembled WGS sequence"/>
</dbReference>
<dbReference type="OrthoDB" id="9801249at2"/>
<evidence type="ECO:0000256" key="2">
    <source>
        <dbReference type="ARBA" id="ARBA00008639"/>
    </source>
</evidence>
<evidence type="ECO:0000256" key="5">
    <source>
        <dbReference type="PIRSR" id="PIRSR006278-2"/>
    </source>
</evidence>
<keyword evidence="7" id="KW-1185">Reference proteome</keyword>
<evidence type="ECO:0000313" key="7">
    <source>
        <dbReference type="Proteomes" id="UP000294656"/>
    </source>
</evidence>
<gene>
    <name evidence="6" type="ORF">DFP79_2608</name>
</gene>
<comment type="similarity">
    <text evidence="2">Belongs to the ACC deaminase/D-cysteine desulfhydrase family.</text>
</comment>
<dbReference type="AlphaFoldDB" id="A0A4R6M9H8"/>
<protein>
    <submittedName>
        <fullName evidence="6">1-aminocyclopropane-1-carboxylate deaminase</fullName>
    </submittedName>
</protein>
<dbReference type="EMBL" id="SNXC01000013">
    <property type="protein sequence ID" value="TDO96839.1"/>
    <property type="molecule type" value="Genomic_DNA"/>
</dbReference>
<dbReference type="InterPro" id="IPR036052">
    <property type="entry name" value="TrpB-like_PALP_sf"/>
</dbReference>
<feature type="modified residue" description="N6-(pyridoxal phosphate)lysine" evidence="5">
    <location>
        <position position="36"/>
    </location>
</feature>
<keyword evidence="3 5" id="KW-0663">Pyridoxal phosphate</keyword>